<dbReference type="EMBL" id="BJHY01000004">
    <property type="protein sequence ID" value="GDY80801.1"/>
    <property type="molecule type" value="Genomic_DNA"/>
</dbReference>
<evidence type="ECO:0000313" key="3">
    <source>
        <dbReference type="Proteomes" id="UP000299211"/>
    </source>
</evidence>
<name>A0A4D4N893_STRAX</name>
<proteinExistence type="predicted"/>
<evidence type="ECO:0000256" key="1">
    <source>
        <dbReference type="SAM" id="MobiDB-lite"/>
    </source>
</evidence>
<reference evidence="2 3" key="1">
    <citation type="submission" date="2019-04" db="EMBL/GenBank/DDBJ databases">
        <title>Draft genome sequences of Streptomyces avermitilis ATCC 31267.</title>
        <authorList>
            <person name="Komaki H."/>
            <person name="Tamura T."/>
            <person name="Hosoyama A."/>
        </authorList>
    </citation>
    <scope>NUCLEOTIDE SEQUENCE [LARGE SCALE GENOMIC DNA]</scope>
    <source>
        <strain evidence="2 3">ATCC 31267</strain>
    </source>
</reference>
<accession>A0A4D4N893</accession>
<evidence type="ECO:0000313" key="2">
    <source>
        <dbReference type="EMBL" id="GDY80801.1"/>
    </source>
</evidence>
<feature type="region of interest" description="Disordered" evidence="1">
    <location>
        <begin position="61"/>
        <end position="80"/>
    </location>
</feature>
<comment type="caution">
    <text evidence="2">The sequence shown here is derived from an EMBL/GenBank/DDBJ whole genome shotgun (WGS) entry which is preliminary data.</text>
</comment>
<dbReference type="AlphaFoldDB" id="A0A4D4N893"/>
<sequence>MEEAAGSGGCVAVANQRTVWGRPLWLSSLRVRHRARVRVVDSSSGSESRVVPAVTLTSEEARPVPVGGSATRPRGRSAPVPPHPGIQAFRYLRSRSVARVRSFPIRYSSGEWVNRIPSLTIHQKVRPVRVGWGVSRVSANGTCCINLRHALY</sequence>
<protein>
    <submittedName>
        <fullName evidence="2">Uncharacterized protein</fullName>
    </submittedName>
</protein>
<dbReference type="Proteomes" id="UP000299211">
    <property type="component" value="Unassembled WGS sequence"/>
</dbReference>
<gene>
    <name evidence="2" type="ORF">SAV31267_102860</name>
</gene>
<organism evidence="2 3">
    <name type="scientific">Streptomyces avermitilis</name>
    <dbReference type="NCBI Taxonomy" id="33903"/>
    <lineage>
        <taxon>Bacteria</taxon>
        <taxon>Bacillati</taxon>
        <taxon>Actinomycetota</taxon>
        <taxon>Actinomycetes</taxon>
        <taxon>Kitasatosporales</taxon>
        <taxon>Streptomycetaceae</taxon>
        <taxon>Streptomyces</taxon>
    </lineage>
</organism>